<feature type="transmembrane region" description="Helical" evidence="1">
    <location>
        <begin position="289"/>
        <end position="313"/>
    </location>
</feature>
<accession>A0A840V0H8</accession>
<feature type="transmembrane region" description="Helical" evidence="1">
    <location>
        <begin position="333"/>
        <end position="352"/>
    </location>
</feature>
<keyword evidence="3" id="KW-1185">Reference proteome</keyword>
<evidence type="ECO:0000313" key="2">
    <source>
        <dbReference type="EMBL" id="MBB5350813.1"/>
    </source>
</evidence>
<evidence type="ECO:0000256" key="1">
    <source>
        <dbReference type="SAM" id="Phobius"/>
    </source>
</evidence>
<reference evidence="2 3" key="1">
    <citation type="submission" date="2020-08" db="EMBL/GenBank/DDBJ databases">
        <title>Genomic Encyclopedia of Type Strains, Phase IV (KMG-IV): sequencing the most valuable type-strain genomes for metagenomic binning, comparative biology and taxonomic classification.</title>
        <authorList>
            <person name="Goeker M."/>
        </authorList>
    </citation>
    <scope>NUCLEOTIDE SEQUENCE [LARGE SCALE GENOMIC DNA]</scope>
    <source>
        <strain evidence="2 3">YC6886</strain>
    </source>
</reference>
<gene>
    <name evidence="2" type="ORF">HNR46_001047</name>
</gene>
<evidence type="ECO:0000313" key="3">
    <source>
        <dbReference type="Proteomes" id="UP000557717"/>
    </source>
</evidence>
<feature type="transmembrane region" description="Helical" evidence="1">
    <location>
        <begin position="257"/>
        <end position="277"/>
    </location>
</feature>
<dbReference type="Proteomes" id="UP000557717">
    <property type="component" value="Unassembled WGS sequence"/>
</dbReference>
<feature type="transmembrane region" description="Helical" evidence="1">
    <location>
        <begin position="81"/>
        <end position="100"/>
    </location>
</feature>
<dbReference type="RefSeq" id="WP_184016430.1">
    <property type="nucleotide sequence ID" value="NZ_JACHFD010000004.1"/>
</dbReference>
<dbReference type="EMBL" id="JACHFD010000004">
    <property type="protein sequence ID" value="MBB5350813.1"/>
    <property type="molecule type" value="Genomic_DNA"/>
</dbReference>
<keyword evidence="1" id="KW-0812">Transmembrane</keyword>
<feature type="transmembrane region" description="Helical" evidence="1">
    <location>
        <begin position="112"/>
        <end position="145"/>
    </location>
</feature>
<dbReference type="AlphaFoldDB" id="A0A840V0H8"/>
<keyword evidence="1" id="KW-0472">Membrane</keyword>
<feature type="transmembrane region" description="Helical" evidence="1">
    <location>
        <begin position="197"/>
        <end position="219"/>
    </location>
</feature>
<feature type="transmembrane region" description="Helical" evidence="1">
    <location>
        <begin position="157"/>
        <end position="190"/>
    </location>
</feature>
<name>A0A840V0H8_9BACT</name>
<comment type="caution">
    <text evidence="2">The sequence shown here is derived from an EMBL/GenBank/DDBJ whole genome shotgun (WGS) entry which is preliminary data.</text>
</comment>
<proteinExistence type="predicted"/>
<organism evidence="2 3">
    <name type="scientific">Haloferula luteola</name>
    <dbReference type="NCBI Taxonomy" id="595692"/>
    <lineage>
        <taxon>Bacteria</taxon>
        <taxon>Pseudomonadati</taxon>
        <taxon>Verrucomicrobiota</taxon>
        <taxon>Verrucomicrobiia</taxon>
        <taxon>Verrucomicrobiales</taxon>
        <taxon>Verrucomicrobiaceae</taxon>
        <taxon>Haloferula</taxon>
    </lineage>
</organism>
<keyword evidence="1" id="KW-1133">Transmembrane helix</keyword>
<protein>
    <submittedName>
        <fullName evidence="2">Uncharacterized protein</fullName>
    </submittedName>
</protein>
<sequence length="418" mass="45161">MQVPPATKNLFSTLRECGWIPLVALGVVALYWSPAPFWIDASGYTVAVEKGGAVVHPPGYIGFLQVAHWFHAMGLTSYHSVQAISLLSYLAAIPIHYAACRRHTTRAFATVLTLMFAFSWVSLNIASVGTTHASDLLFGAVIAWLLSLPGRADHRGWWYPLLVGTMLAIAAFRMSTLVMFAPMVIALVLLDFRRRSLWISGIVGALLLAGILLATANAYGGMDAFRAATAELNATNRQAGILTGGSLRSSASNLLRALFWLIMAAPLLPVWMAARLGTLPKRLADSTNLLIGLAIGGCLVVNFGYLCTHPGYFAPLLSLSFVLTARWISPTPLLGKSGAAQIGFVALLFFLARPLPSQGSAPLATLNAWLLQYSASTQRHAIPIRTLSEWLMDSGLTELVPDYRVEKVISDREKAQAD</sequence>
<feature type="transmembrane region" description="Helical" evidence="1">
    <location>
        <begin position="12"/>
        <end position="32"/>
    </location>
</feature>